<dbReference type="GO" id="GO:0004984">
    <property type="term" value="F:olfactory receptor activity"/>
    <property type="evidence" value="ECO:0007669"/>
    <property type="project" value="InterPro"/>
</dbReference>
<reference evidence="11 12" key="1">
    <citation type="journal article" date="2011" name="Cell">
        <title>The monarch butterfly genome yields insights into long-distance migration.</title>
        <authorList>
            <person name="Zhan S."/>
            <person name="Merlin C."/>
            <person name="Boore J.L."/>
            <person name="Reppert S.M."/>
        </authorList>
    </citation>
    <scope>NUCLEOTIDE SEQUENCE [LARGE SCALE GENOMIC DNA]</scope>
    <source>
        <strain evidence="11">F-2</strain>
    </source>
</reference>
<dbReference type="InParanoid" id="A0A212FC05"/>
<feature type="transmembrane region" description="Helical" evidence="10">
    <location>
        <begin position="287"/>
        <end position="307"/>
    </location>
</feature>
<protein>
    <recommendedName>
        <fullName evidence="10">Odorant receptor</fullName>
    </recommendedName>
</protein>
<dbReference type="GO" id="GO:0005886">
    <property type="term" value="C:plasma membrane"/>
    <property type="evidence" value="ECO:0007669"/>
    <property type="project" value="UniProtKB-SubCell"/>
</dbReference>
<keyword evidence="3 10" id="KW-0716">Sensory transduction</keyword>
<evidence type="ECO:0000313" key="12">
    <source>
        <dbReference type="Proteomes" id="UP000007151"/>
    </source>
</evidence>
<dbReference type="Proteomes" id="UP000007151">
    <property type="component" value="Unassembled WGS sequence"/>
</dbReference>
<keyword evidence="12" id="KW-1185">Reference proteome</keyword>
<feature type="transmembrane region" description="Helical" evidence="10">
    <location>
        <begin position="188"/>
        <end position="217"/>
    </location>
</feature>
<keyword evidence="7 10" id="KW-0472">Membrane</keyword>
<evidence type="ECO:0000256" key="9">
    <source>
        <dbReference type="ARBA" id="ARBA00023224"/>
    </source>
</evidence>
<feature type="transmembrane region" description="Helical" evidence="10">
    <location>
        <begin position="75"/>
        <end position="97"/>
    </location>
</feature>
<name>A0A212FC05_DANPL</name>
<dbReference type="PANTHER" id="PTHR21137:SF35">
    <property type="entry name" value="ODORANT RECEPTOR 19A-RELATED"/>
    <property type="match status" value="1"/>
</dbReference>
<keyword evidence="4 10" id="KW-0812">Transmembrane</keyword>
<evidence type="ECO:0000256" key="2">
    <source>
        <dbReference type="ARBA" id="ARBA00022475"/>
    </source>
</evidence>
<evidence type="ECO:0000256" key="7">
    <source>
        <dbReference type="ARBA" id="ARBA00023136"/>
    </source>
</evidence>
<keyword evidence="2" id="KW-1003">Cell membrane</keyword>
<gene>
    <name evidence="11" type="ORF">KGM_205331</name>
</gene>
<dbReference type="GO" id="GO:0005549">
    <property type="term" value="F:odorant binding"/>
    <property type="evidence" value="ECO:0007669"/>
    <property type="project" value="InterPro"/>
</dbReference>
<accession>A0A212FC05</accession>
<comment type="caution">
    <text evidence="11">The sequence shown here is derived from an EMBL/GenBank/DDBJ whole genome shotgun (WGS) entry which is preliminary data.</text>
</comment>
<evidence type="ECO:0000313" key="11">
    <source>
        <dbReference type="EMBL" id="OWR51276.1"/>
    </source>
</evidence>
<comment type="similarity">
    <text evidence="10">Belongs to the insect chemoreceptor superfamily. Heteromeric odorant receptor channel (TC 1.A.69) family.</text>
</comment>
<comment type="caution">
    <text evidence="10">Lacks conserved residue(s) required for the propagation of feature annotation.</text>
</comment>
<keyword evidence="9 10" id="KW-0807">Transducer</keyword>
<proteinExistence type="inferred from homology"/>
<dbReference type="Pfam" id="PF02949">
    <property type="entry name" value="7tm_6"/>
    <property type="match status" value="1"/>
</dbReference>
<organism evidence="11 12">
    <name type="scientific">Danaus plexippus plexippus</name>
    <dbReference type="NCBI Taxonomy" id="278856"/>
    <lineage>
        <taxon>Eukaryota</taxon>
        <taxon>Metazoa</taxon>
        <taxon>Ecdysozoa</taxon>
        <taxon>Arthropoda</taxon>
        <taxon>Hexapoda</taxon>
        <taxon>Insecta</taxon>
        <taxon>Pterygota</taxon>
        <taxon>Neoptera</taxon>
        <taxon>Endopterygota</taxon>
        <taxon>Lepidoptera</taxon>
        <taxon>Glossata</taxon>
        <taxon>Ditrysia</taxon>
        <taxon>Papilionoidea</taxon>
        <taxon>Nymphalidae</taxon>
        <taxon>Danainae</taxon>
        <taxon>Danaini</taxon>
        <taxon>Danaina</taxon>
        <taxon>Danaus</taxon>
        <taxon>Danaus</taxon>
    </lineage>
</organism>
<feature type="transmembrane region" description="Helical" evidence="10">
    <location>
        <begin position="370"/>
        <end position="389"/>
    </location>
</feature>
<evidence type="ECO:0000256" key="1">
    <source>
        <dbReference type="ARBA" id="ARBA00004651"/>
    </source>
</evidence>
<evidence type="ECO:0000256" key="6">
    <source>
        <dbReference type="ARBA" id="ARBA00022989"/>
    </source>
</evidence>
<keyword evidence="5 10" id="KW-0552">Olfaction</keyword>
<dbReference type="EMBL" id="AGBW02009241">
    <property type="protein sequence ID" value="OWR51276.1"/>
    <property type="molecule type" value="Genomic_DNA"/>
</dbReference>
<feature type="transmembrane region" description="Helical" evidence="10">
    <location>
        <begin position="40"/>
        <end position="63"/>
    </location>
</feature>
<keyword evidence="8 10" id="KW-0675">Receptor</keyword>
<dbReference type="PANTHER" id="PTHR21137">
    <property type="entry name" value="ODORANT RECEPTOR"/>
    <property type="match status" value="1"/>
</dbReference>
<dbReference type="eggNOG" id="ENOG502T6V7">
    <property type="taxonomic scope" value="Eukaryota"/>
</dbReference>
<evidence type="ECO:0000256" key="4">
    <source>
        <dbReference type="ARBA" id="ARBA00022692"/>
    </source>
</evidence>
<evidence type="ECO:0000256" key="5">
    <source>
        <dbReference type="ARBA" id="ARBA00022725"/>
    </source>
</evidence>
<dbReference type="InterPro" id="IPR004117">
    <property type="entry name" value="7tm6_olfct_rcpt"/>
</dbReference>
<evidence type="ECO:0000256" key="10">
    <source>
        <dbReference type="RuleBase" id="RU351113"/>
    </source>
</evidence>
<dbReference type="KEGG" id="dpl:KGM_205331"/>
<sequence length="403" mass="46857">MFGKFGLEYCDLPTMMWNVEVLLRTLTIRSNRRFDKPIPWIYYVINISTGLCYFYTYMLSTAWFVLVRCRETGDFISAMVALSLTMCSITCIPKIFYMKYYQNTVMDLVDNYLHCNELIVSGTRFEKNFFANMRTVKKQATIAWVILTLNGVVFVTLPFLRPGRHFSQDLFALYGLDPMVESPNYEKASILLTLAVYFSLTVMVHITLFIIVIIGFLESQMLALSVELSNIWEDSKKFYNYYVLHHNESITKYELRNLFIKNRLRDIVKFQIMIVSLRNKVEKELRFIFVNDFIFMIFALVSELVGGLENTMIQMPFTFGMVFIDCFIGQRLIDASKAFERAAYGSKWENFNLSNQKTVLFMLQCSQKTMTLTAGGIAILDFIYLMSVLKSTYSAYTTLKSSA</sequence>
<dbReference type="GO" id="GO:0007165">
    <property type="term" value="P:signal transduction"/>
    <property type="evidence" value="ECO:0007669"/>
    <property type="project" value="UniProtKB-KW"/>
</dbReference>
<evidence type="ECO:0000256" key="3">
    <source>
        <dbReference type="ARBA" id="ARBA00022606"/>
    </source>
</evidence>
<keyword evidence="6 10" id="KW-1133">Transmembrane helix</keyword>
<comment type="subcellular location">
    <subcellularLocation>
        <location evidence="1 10">Cell membrane</location>
        <topology evidence="1 10">Multi-pass membrane protein</topology>
    </subcellularLocation>
</comment>
<evidence type="ECO:0000256" key="8">
    <source>
        <dbReference type="ARBA" id="ARBA00023170"/>
    </source>
</evidence>
<feature type="transmembrane region" description="Helical" evidence="10">
    <location>
        <begin position="142"/>
        <end position="160"/>
    </location>
</feature>
<dbReference type="AlphaFoldDB" id="A0A212FC05"/>